<gene>
    <name evidence="1" type="ORF">GURASL_32260</name>
</gene>
<dbReference type="InterPro" id="IPR011990">
    <property type="entry name" value="TPR-like_helical_dom_sf"/>
</dbReference>
<name>A0ABN6VVB5_9BACT</name>
<evidence type="ECO:0000313" key="1">
    <source>
        <dbReference type="EMBL" id="BDV44303.1"/>
    </source>
</evidence>
<accession>A0ABN6VVB5</accession>
<dbReference type="Gene3D" id="1.25.40.10">
    <property type="entry name" value="Tetratricopeptide repeat domain"/>
    <property type="match status" value="1"/>
</dbReference>
<dbReference type="Proteomes" id="UP001317705">
    <property type="component" value="Chromosome"/>
</dbReference>
<dbReference type="EMBL" id="AP027151">
    <property type="protein sequence ID" value="BDV44303.1"/>
    <property type="molecule type" value="Genomic_DNA"/>
</dbReference>
<proteinExistence type="predicted"/>
<evidence type="ECO:0008006" key="3">
    <source>
        <dbReference type="Google" id="ProtNLM"/>
    </source>
</evidence>
<protein>
    <recommendedName>
        <fullName evidence="3">Tetratricopeptide repeat protein</fullName>
    </recommendedName>
</protein>
<dbReference type="RefSeq" id="WP_282000409.1">
    <property type="nucleotide sequence ID" value="NZ_AP027151.1"/>
</dbReference>
<dbReference type="SUPFAM" id="SSF48452">
    <property type="entry name" value="TPR-like"/>
    <property type="match status" value="1"/>
</dbReference>
<evidence type="ECO:0000313" key="2">
    <source>
        <dbReference type="Proteomes" id="UP001317705"/>
    </source>
</evidence>
<sequence length="179" mass="19167">MFSDAYDKLLWLLLALAVAAIVLLLVVGGGPGGGKQAGLGKAVEREMAYRARVELIGKLYGPVETLRRSGNNSAALLKLDELIRKYPGEAHGYILQGEILREMGTADEALASFVQGVKLNGDYLDANSPLSRRDEIQRLVDEDAKSIGARAAANPDNRTAAAALQRVNYLKSRLAGGCE</sequence>
<reference evidence="1 2" key="1">
    <citation type="submission" date="2022-12" db="EMBL/GenBank/DDBJ databases">
        <title>Polyphasic characterization of Geotalea uranireducens NIT-SL11 newly isolated from a complex of sewage sludge and microbially reduced graphene oxide.</title>
        <authorList>
            <person name="Xie L."/>
            <person name="Yoshida N."/>
            <person name="Meng L."/>
        </authorList>
    </citation>
    <scope>NUCLEOTIDE SEQUENCE [LARGE SCALE GENOMIC DNA]</scope>
    <source>
        <strain evidence="1 2">NIT-SL11</strain>
    </source>
</reference>
<organism evidence="1 2">
    <name type="scientific">Geotalea uraniireducens</name>
    <dbReference type="NCBI Taxonomy" id="351604"/>
    <lineage>
        <taxon>Bacteria</taxon>
        <taxon>Pseudomonadati</taxon>
        <taxon>Thermodesulfobacteriota</taxon>
        <taxon>Desulfuromonadia</taxon>
        <taxon>Geobacterales</taxon>
        <taxon>Geobacteraceae</taxon>
        <taxon>Geotalea</taxon>
    </lineage>
</organism>
<keyword evidence="2" id="KW-1185">Reference proteome</keyword>